<gene>
    <name evidence="2" type="ORF">Daesc_005982</name>
</gene>
<protein>
    <recommendedName>
        <fullName evidence="4">Glycogen debranching enzyme</fullName>
    </recommendedName>
</protein>
<dbReference type="Proteomes" id="UP001369815">
    <property type="component" value="Unassembled WGS sequence"/>
</dbReference>
<accession>A0AAX6MMP6</accession>
<name>A0AAX6MMP6_9PEZI</name>
<organism evidence="2 3">
    <name type="scientific">Daldinia eschscholtzii</name>
    <dbReference type="NCBI Taxonomy" id="292717"/>
    <lineage>
        <taxon>Eukaryota</taxon>
        <taxon>Fungi</taxon>
        <taxon>Dikarya</taxon>
        <taxon>Ascomycota</taxon>
        <taxon>Pezizomycotina</taxon>
        <taxon>Sordariomycetes</taxon>
        <taxon>Xylariomycetidae</taxon>
        <taxon>Xylariales</taxon>
        <taxon>Hypoxylaceae</taxon>
        <taxon>Daldinia</taxon>
    </lineage>
</organism>
<evidence type="ECO:0000313" key="2">
    <source>
        <dbReference type="EMBL" id="KAK6953677.1"/>
    </source>
</evidence>
<evidence type="ECO:0000313" key="3">
    <source>
        <dbReference type="Proteomes" id="UP001369815"/>
    </source>
</evidence>
<reference evidence="2 3" key="1">
    <citation type="journal article" date="2024" name="Front Chem Biol">
        <title>Unveiling the potential of Daldinia eschscholtzii MFLUCC 19-0629 through bioactivity and bioinformatics studies for enhanced sustainable agriculture production.</title>
        <authorList>
            <person name="Brooks S."/>
            <person name="Weaver J.A."/>
            <person name="Klomchit A."/>
            <person name="Alharthi S.A."/>
            <person name="Onlamun T."/>
            <person name="Nurani R."/>
            <person name="Vong T.K."/>
            <person name="Alberti F."/>
            <person name="Greco C."/>
        </authorList>
    </citation>
    <scope>NUCLEOTIDE SEQUENCE [LARGE SCALE GENOMIC DNA]</scope>
    <source>
        <strain evidence="2">MFLUCC 19-0629</strain>
    </source>
</reference>
<evidence type="ECO:0008006" key="4">
    <source>
        <dbReference type="Google" id="ProtNLM"/>
    </source>
</evidence>
<dbReference type="AlphaFoldDB" id="A0AAX6MMP6"/>
<comment type="caution">
    <text evidence="2">The sequence shown here is derived from an EMBL/GenBank/DDBJ whole genome shotgun (WGS) entry which is preliminary data.</text>
</comment>
<feature type="compositionally biased region" description="Basic and acidic residues" evidence="1">
    <location>
        <begin position="16"/>
        <end position="27"/>
    </location>
</feature>
<sequence>MRCSNEKLVSLPEPSSDEKVPSEEPGREPCTSSYLHLSDPPYDNYFAADCSSASQVVITTPLPDSDLRLISPRLLIAWPAGNSGIVLYFSPGSGVNGTLGLRLENLPGVNRTLDPLIGGVSGILSLNSSATLDLAILGSIRTIREFVEGPSTLSPKIQNAIEILTLPDGGIQLSRVWLDRTTETFLTIHNLNSTSISVKDGQPHLIGGTYTFNAWSSYPQLDQLGTTEVINPASKSPISENREDIESLAFLSYRSKILAGAWRFLTYFGRDSLISLLLLKPILSEGEGGAVEAILEAAIERINSKDGTVCHEETIGDYASYLNDQQGIDSTDPLCDYKMIDTDFFLLIAINDYFTNSAIGLTRSDPFLSRNASILPENHGLAYRDLTLATAEKIMKITADFEQSPVEKNLIHINEGQVVGQWRDSPNGLGGGRIPYDVNTALAPAALKSIASLSDKGFFPSHPDWSTVANKRATVWEENTLAFFQVNITAERARGLVESYVSTTSFPGKVNLSDLNSPVVFHGLALAGDGQSIIQVMNTDDCFRLFLLNGTDQTQVSDFLSQVTDNILRQFPLGLSTAVGLVVANPAYSDGSANVKEFTESSYHGTVVWSWQLAMMAGGLERQLGRCESEELAFCADTRLHGRVLEAYNHLWDLIDANREHLSKEVWSWVYRDDNFQYTPLGALTPPDGQSPVGS</sequence>
<keyword evidence="3" id="KW-1185">Reference proteome</keyword>
<dbReference type="EMBL" id="JBANMG010000005">
    <property type="protein sequence ID" value="KAK6953677.1"/>
    <property type="molecule type" value="Genomic_DNA"/>
</dbReference>
<proteinExistence type="predicted"/>
<evidence type="ECO:0000256" key="1">
    <source>
        <dbReference type="SAM" id="MobiDB-lite"/>
    </source>
</evidence>
<feature type="region of interest" description="Disordered" evidence="1">
    <location>
        <begin position="1"/>
        <end position="32"/>
    </location>
</feature>